<evidence type="ECO:0000313" key="2">
    <source>
        <dbReference type="EMBL" id="ASV73484.1"/>
    </source>
</evidence>
<keyword evidence="3" id="KW-1185">Reference proteome</keyword>
<dbReference type="Proteomes" id="UP000215086">
    <property type="component" value="Chromosome"/>
</dbReference>
<dbReference type="EMBL" id="CP018477">
    <property type="protein sequence ID" value="ASV73484.1"/>
    <property type="molecule type" value="Genomic_DNA"/>
</dbReference>
<gene>
    <name evidence="2" type="ORF">THTE_0882</name>
</gene>
<feature type="region of interest" description="Disordered" evidence="1">
    <location>
        <begin position="26"/>
        <end position="45"/>
    </location>
</feature>
<organism evidence="2 3">
    <name type="scientific">Thermogutta terrifontis</name>
    <dbReference type="NCBI Taxonomy" id="1331910"/>
    <lineage>
        <taxon>Bacteria</taxon>
        <taxon>Pseudomonadati</taxon>
        <taxon>Planctomycetota</taxon>
        <taxon>Planctomycetia</taxon>
        <taxon>Pirellulales</taxon>
        <taxon>Thermoguttaceae</taxon>
        <taxon>Thermogutta</taxon>
    </lineage>
</organism>
<reference evidence="2 3" key="1">
    <citation type="journal article" name="Front. Microbiol.">
        <title>Sugar Metabolism of the First Thermophilic Planctomycete Thermogutta terrifontis: Comparative Genomic and Transcriptomic Approaches.</title>
        <authorList>
            <person name="Elcheninov A.G."/>
            <person name="Menzel P."/>
            <person name="Gudbergsdottir S.R."/>
            <person name="Slesarev A.I."/>
            <person name="Kadnikov V.V."/>
            <person name="Krogh A."/>
            <person name="Bonch-Osmolovskaya E.A."/>
            <person name="Peng X."/>
            <person name="Kublanov I.V."/>
        </authorList>
    </citation>
    <scope>NUCLEOTIDE SEQUENCE [LARGE SCALE GENOMIC DNA]</scope>
    <source>
        <strain evidence="2 3">R1</strain>
    </source>
</reference>
<dbReference type="KEGG" id="ttf:THTE_0882"/>
<proteinExistence type="predicted"/>
<name>A0A286RBZ6_9BACT</name>
<sequence>MQPPGDQDDTLSEITPLGKRSQFLLTPSATVLSPPSPFIMGAKTR</sequence>
<evidence type="ECO:0000313" key="3">
    <source>
        <dbReference type="Proteomes" id="UP000215086"/>
    </source>
</evidence>
<protein>
    <submittedName>
        <fullName evidence="2">Uncharacterized protein</fullName>
    </submittedName>
</protein>
<accession>A0A286RBZ6</accession>
<dbReference type="AlphaFoldDB" id="A0A286RBZ6"/>
<evidence type="ECO:0000256" key="1">
    <source>
        <dbReference type="SAM" id="MobiDB-lite"/>
    </source>
</evidence>